<evidence type="ECO:0000259" key="6">
    <source>
        <dbReference type="Pfam" id="PF09334"/>
    </source>
</evidence>
<keyword evidence="5" id="KW-0030">Aminoacyl-tRNA synthetase</keyword>
<dbReference type="InterPro" id="IPR014729">
    <property type="entry name" value="Rossmann-like_a/b/a_fold"/>
</dbReference>
<evidence type="ECO:0000256" key="4">
    <source>
        <dbReference type="ARBA" id="ARBA00022917"/>
    </source>
</evidence>
<dbReference type="GO" id="GO:0004825">
    <property type="term" value="F:methionine-tRNA ligase activity"/>
    <property type="evidence" value="ECO:0007669"/>
    <property type="project" value="InterPro"/>
</dbReference>
<feature type="non-terminal residue" evidence="7">
    <location>
        <position position="139"/>
    </location>
</feature>
<sequence>GYLSATKEWAKSRGNEEEWRSFWQGDVKSYYFIGKDNIIFHTVIWPAMLMGYGDLNLPYDVPANEFLTIEGKRLSTSRNWAVWLPDYLSRYDPDPLRYLLSINMPETGDSDFSWSEFIRRNNNELVATYGNLVHRVLAF</sequence>
<feature type="non-terminal residue" evidence="7">
    <location>
        <position position="1"/>
    </location>
</feature>
<evidence type="ECO:0000313" key="7">
    <source>
        <dbReference type="EMBL" id="GAI54756.1"/>
    </source>
</evidence>
<dbReference type="Pfam" id="PF09334">
    <property type="entry name" value="tRNA-synt_1g"/>
    <property type="match status" value="1"/>
</dbReference>
<gene>
    <name evidence="7" type="ORF">S06H3_63191</name>
</gene>
<dbReference type="InterPro" id="IPR023458">
    <property type="entry name" value="Met-tRNA_ligase_1"/>
</dbReference>
<name>X1QIW2_9ZZZZ</name>
<evidence type="ECO:0000256" key="5">
    <source>
        <dbReference type="ARBA" id="ARBA00023146"/>
    </source>
</evidence>
<organism evidence="7">
    <name type="scientific">marine sediment metagenome</name>
    <dbReference type="NCBI Taxonomy" id="412755"/>
    <lineage>
        <taxon>unclassified sequences</taxon>
        <taxon>metagenomes</taxon>
        <taxon>ecological metagenomes</taxon>
    </lineage>
</organism>
<dbReference type="Gene3D" id="3.40.50.620">
    <property type="entry name" value="HUPs"/>
    <property type="match status" value="1"/>
</dbReference>
<dbReference type="PANTHER" id="PTHR45765">
    <property type="entry name" value="METHIONINE--TRNA LIGASE"/>
    <property type="match status" value="1"/>
</dbReference>
<evidence type="ECO:0000256" key="2">
    <source>
        <dbReference type="ARBA" id="ARBA00022741"/>
    </source>
</evidence>
<dbReference type="PANTHER" id="PTHR45765:SF1">
    <property type="entry name" value="METHIONINE--TRNA LIGASE, CYTOPLASMIC"/>
    <property type="match status" value="1"/>
</dbReference>
<comment type="caution">
    <text evidence="7">The sequence shown here is derived from an EMBL/GenBank/DDBJ whole genome shotgun (WGS) entry which is preliminary data.</text>
</comment>
<feature type="domain" description="Methionyl/Leucyl tRNA synthetase" evidence="6">
    <location>
        <begin position="1"/>
        <end position="137"/>
    </location>
</feature>
<dbReference type="AlphaFoldDB" id="X1QIW2"/>
<dbReference type="InterPro" id="IPR033911">
    <property type="entry name" value="MetRS_core"/>
</dbReference>
<keyword evidence="3" id="KW-0067">ATP-binding</keyword>
<keyword evidence="1" id="KW-0436">Ligase</keyword>
<dbReference type="InterPro" id="IPR015413">
    <property type="entry name" value="Methionyl/Leucyl_tRNA_Synth"/>
</dbReference>
<dbReference type="EMBL" id="BARV01041866">
    <property type="protein sequence ID" value="GAI54756.1"/>
    <property type="molecule type" value="Genomic_DNA"/>
</dbReference>
<evidence type="ECO:0000256" key="1">
    <source>
        <dbReference type="ARBA" id="ARBA00022598"/>
    </source>
</evidence>
<proteinExistence type="predicted"/>
<accession>X1QIW2</accession>
<keyword evidence="2" id="KW-0547">Nucleotide-binding</keyword>
<reference evidence="7" key="1">
    <citation type="journal article" date="2014" name="Front. Microbiol.">
        <title>High frequency of phylogenetically diverse reductive dehalogenase-homologous genes in deep subseafloor sedimentary metagenomes.</title>
        <authorList>
            <person name="Kawai M."/>
            <person name="Futagami T."/>
            <person name="Toyoda A."/>
            <person name="Takaki Y."/>
            <person name="Nishi S."/>
            <person name="Hori S."/>
            <person name="Arai W."/>
            <person name="Tsubouchi T."/>
            <person name="Morono Y."/>
            <person name="Uchiyama I."/>
            <person name="Ito T."/>
            <person name="Fujiyama A."/>
            <person name="Inagaki F."/>
            <person name="Takami H."/>
        </authorList>
    </citation>
    <scope>NUCLEOTIDE SEQUENCE</scope>
    <source>
        <strain evidence="7">Expedition CK06-06</strain>
    </source>
</reference>
<protein>
    <recommendedName>
        <fullName evidence="6">Methionyl/Leucyl tRNA synthetase domain-containing protein</fullName>
    </recommendedName>
</protein>
<keyword evidence="4" id="KW-0648">Protein biosynthesis</keyword>
<dbReference type="SUPFAM" id="SSF52374">
    <property type="entry name" value="Nucleotidylyl transferase"/>
    <property type="match status" value="1"/>
</dbReference>
<dbReference type="GO" id="GO:0005829">
    <property type="term" value="C:cytosol"/>
    <property type="evidence" value="ECO:0007669"/>
    <property type="project" value="TreeGrafter"/>
</dbReference>
<dbReference type="GO" id="GO:0006431">
    <property type="term" value="P:methionyl-tRNA aminoacylation"/>
    <property type="evidence" value="ECO:0007669"/>
    <property type="project" value="InterPro"/>
</dbReference>
<evidence type="ECO:0000256" key="3">
    <source>
        <dbReference type="ARBA" id="ARBA00022840"/>
    </source>
</evidence>
<dbReference type="GO" id="GO:0005524">
    <property type="term" value="F:ATP binding"/>
    <property type="evidence" value="ECO:0007669"/>
    <property type="project" value="UniProtKB-KW"/>
</dbReference>
<dbReference type="PRINTS" id="PR01041">
    <property type="entry name" value="TRNASYNTHMET"/>
</dbReference>